<evidence type="ECO:0000313" key="1">
    <source>
        <dbReference type="EMBL" id="KAJ7340634.1"/>
    </source>
</evidence>
<reference evidence="1" key="1">
    <citation type="submission" date="2023-03" db="EMBL/GenBank/DDBJ databases">
        <title>Massive genome expansion in bonnet fungi (Mycena s.s.) driven by repeated elements and novel gene families across ecological guilds.</title>
        <authorList>
            <consortium name="Lawrence Berkeley National Laboratory"/>
            <person name="Harder C.B."/>
            <person name="Miyauchi S."/>
            <person name="Viragh M."/>
            <person name="Kuo A."/>
            <person name="Thoen E."/>
            <person name="Andreopoulos B."/>
            <person name="Lu D."/>
            <person name="Skrede I."/>
            <person name="Drula E."/>
            <person name="Henrissat B."/>
            <person name="Morin E."/>
            <person name="Kohler A."/>
            <person name="Barry K."/>
            <person name="LaButti K."/>
            <person name="Morin E."/>
            <person name="Salamov A."/>
            <person name="Lipzen A."/>
            <person name="Mereny Z."/>
            <person name="Hegedus B."/>
            <person name="Baldrian P."/>
            <person name="Stursova M."/>
            <person name="Weitz H."/>
            <person name="Taylor A."/>
            <person name="Grigoriev I.V."/>
            <person name="Nagy L.G."/>
            <person name="Martin F."/>
            <person name="Kauserud H."/>
        </authorList>
    </citation>
    <scope>NUCLEOTIDE SEQUENCE</scope>
    <source>
        <strain evidence="1">CBHHK002</strain>
    </source>
</reference>
<name>A0AAD6ZUW9_9AGAR</name>
<feature type="non-terminal residue" evidence="1">
    <location>
        <position position="1"/>
    </location>
</feature>
<gene>
    <name evidence="1" type="ORF">DFH08DRAFT_1012717</name>
</gene>
<keyword evidence="2" id="KW-1185">Reference proteome</keyword>
<proteinExistence type="predicted"/>
<feature type="non-terminal residue" evidence="1">
    <location>
        <position position="66"/>
    </location>
</feature>
<dbReference type="AlphaFoldDB" id="A0AAD6ZUW9"/>
<organism evidence="1 2">
    <name type="scientific">Mycena albidolilacea</name>
    <dbReference type="NCBI Taxonomy" id="1033008"/>
    <lineage>
        <taxon>Eukaryota</taxon>
        <taxon>Fungi</taxon>
        <taxon>Dikarya</taxon>
        <taxon>Basidiomycota</taxon>
        <taxon>Agaricomycotina</taxon>
        <taxon>Agaricomycetes</taxon>
        <taxon>Agaricomycetidae</taxon>
        <taxon>Agaricales</taxon>
        <taxon>Marasmiineae</taxon>
        <taxon>Mycenaceae</taxon>
        <taxon>Mycena</taxon>
    </lineage>
</organism>
<evidence type="ECO:0000313" key="2">
    <source>
        <dbReference type="Proteomes" id="UP001218218"/>
    </source>
</evidence>
<sequence>FYYSDRKGDPLSVQYGGMHSCDMPKYHSACSAILCIHDSHFLAGRHILGLPPSFSAFRTSHGIEVG</sequence>
<dbReference type="Proteomes" id="UP001218218">
    <property type="component" value="Unassembled WGS sequence"/>
</dbReference>
<accession>A0AAD6ZUW9</accession>
<dbReference type="EMBL" id="JARIHO010000026">
    <property type="protein sequence ID" value="KAJ7340634.1"/>
    <property type="molecule type" value="Genomic_DNA"/>
</dbReference>
<protein>
    <submittedName>
        <fullName evidence="1">Uncharacterized protein</fullName>
    </submittedName>
</protein>
<comment type="caution">
    <text evidence="1">The sequence shown here is derived from an EMBL/GenBank/DDBJ whole genome shotgun (WGS) entry which is preliminary data.</text>
</comment>